<evidence type="ECO:0000256" key="6">
    <source>
        <dbReference type="PROSITE-ProRule" id="PRU00239"/>
    </source>
</evidence>
<dbReference type="RefSeq" id="XP_005766529.1">
    <property type="nucleotide sequence ID" value="XM_005766472.1"/>
</dbReference>
<dbReference type="KEGG" id="ehx:EMIHUDRAFT_212097"/>
<evidence type="ECO:0000313" key="9">
    <source>
        <dbReference type="Proteomes" id="UP000013827"/>
    </source>
</evidence>
<dbReference type="eggNOG" id="KOG0045">
    <property type="taxonomic scope" value="Eukaryota"/>
</dbReference>
<organism evidence="8 9">
    <name type="scientific">Emiliania huxleyi (strain CCMP1516)</name>
    <dbReference type="NCBI Taxonomy" id="280463"/>
    <lineage>
        <taxon>Eukaryota</taxon>
        <taxon>Haptista</taxon>
        <taxon>Haptophyta</taxon>
        <taxon>Prymnesiophyceae</taxon>
        <taxon>Isochrysidales</taxon>
        <taxon>Noelaerhabdaceae</taxon>
        <taxon>Emiliania</taxon>
    </lineage>
</organism>
<dbReference type="PANTHER" id="PTHR10183:SF379">
    <property type="entry name" value="CALPAIN-5"/>
    <property type="match status" value="1"/>
</dbReference>
<comment type="caution">
    <text evidence="6">Lacks conserved residue(s) required for the propagation of feature annotation.</text>
</comment>
<dbReference type="GO" id="GO:0006508">
    <property type="term" value="P:proteolysis"/>
    <property type="evidence" value="ECO:0007669"/>
    <property type="project" value="UniProtKB-KW"/>
</dbReference>
<dbReference type="SUPFAM" id="SSF54001">
    <property type="entry name" value="Cysteine proteinases"/>
    <property type="match status" value="1"/>
</dbReference>
<comment type="similarity">
    <text evidence="1">Belongs to the peptidase C2 family.</text>
</comment>
<sequence length="535" mass="57736">MQDLILDKDGDHPESEQQYTGEGLYAVRVCRGGEWRTVVIDDFLPCDAKGQPALAPPPARAFARSAVKSGTVEIWVMLAEKAYAKLYGSFSAIIGGSEAEALQDLTGGLPSRIGIGGEQAEPRFKGSGAAEEAWTLLNSLLDEGAVVCCSRQADAIRRGIIPNHAYGILRALEVRLVGGKSAKLVQVRNPWGRGLEWDGAWSDADSSWTRVAPESQRLLGRNVGTGQQVSDGTWWMTVADWQANFHRLECCRHLELLPEWTVAAGSRMVVCLQTARGTRDHKVSLAIAPMLMEGPPSEAVGKRVLKFGERLQEPVFRLGRFSAATTRGGGAVIVPALMGENGAGGSGPSIAEPKTYHMQICTLGPSKLIPVPTEPRPNCPQCGKLVKLPWVAFGSGLNAKYVHSECSKAFQQSSAEGCVHCGGKCHAECYAAFKQASAPKCIHCGAPVCKVEGKFDGRFMEVEGKGKVHGECYAAYQVAAAPRCLHCGEPVAKVQGKFDGRYYEADGGKVHGECWAKYKARPKSKKRSKRLEKRG</sequence>
<dbReference type="Pfam" id="PF00648">
    <property type="entry name" value="Peptidase_C2"/>
    <property type="match status" value="1"/>
</dbReference>
<dbReference type="InterPro" id="IPR038765">
    <property type="entry name" value="Papain-like_cys_pep_sf"/>
</dbReference>
<reference evidence="9" key="1">
    <citation type="journal article" date="2013" name="Nature">
        <title>Pan genome of the phytoplankton Emiliania underpins its global distribution.</title>
        <authorList>
            <person name="Read B.A."/>
            <person name="Kegel J."/>
            <person name="Klute M.J."/>
            <person name="Kuo A."/>
            <person name="Lefebvre S.C."/>
            <person name="Maumus F."/>
            <person name="Mayer C."/>
            <person name="Miller J."/>
            <person name="Monier A."/>
            <person name="Salamov A."/>
            <person name="Young J."/>
            <person name="Aguilar M."/>
            <person name="Claverie J.M."/>
            <person name="Frickenhaus S."/>
            <person name="Gonzalez K."/>
            <person name="Herman E.K."/>
            <person name="Lin Y.C."/>
            <person name="Napier J."/>
            <person name="Ogata H."/>
            <person name="Sarno A.F."/>
            <person name="Shmutz J."/>
            <person name="Schroeder D."/>
            <person name="de Vargas C."/>
            <person name="Verret F."/>
            <person name="von Dassow P."/>
            <person name="Valentin K."/>
            <person name="Van de Peer Y."/>
            <person name="Wheeler G."/>
            <person name="Dacks J.B."/>
            <person name="Delwiche C.F."/>
            <person name="Dyhrman S.T."/>
            <person name="Glockner G."/>
            <person name="John U."/>
            <person name="Richards T."/>
            <person name="Worden A.Z."/>
            <person name="Zhang X."/>
            <person name="Grigoriev I.V."/>
            <person name="Allen A.E."/>
            <person name="Bidle K."/>
            <person name="Borodovsky M."/>
            <person name="Bowler C."/>
            <person name="Brownlee C."/>
            <person name="Cock J.M."/>
            <person name="Elias M."/>
            <person name="Gladyshev V.N."/>
            <person name="Groth M."/>
            <person name="Guda C."/>
            <person name="Hadaegh A."/>
            <person name="Iglesias-Rodriguez M.D."/>
            <person name="Jenkins J."/>
            <person name="Jones B.M."/>
            <person name="Lawson T."/>
            <person name="Leese F."/>
            <person name="Lindquist E."/>
            <person name="Lobanov A."/>
            <person name="Lomsadze A."/>
            <person name="Malik S.B."/>
            <person name="Marsh M.E."/>
            <person name="Mackinder L."/>
            <person name="Mock T."/>
            <person name="Mueller-Roeber B."/>
            <person name="Pagarete A."/>
            <person name="Parker M."/>
            <person name="Probert I."/>
            <person name="Quesneville H."/>
            <person name="Raines C."/>
            <person name="Rensing S.A."/>
            <person name="Riano-Pachon D.M."/>
            <person name="Richier S."/>
            <person name="Rokitta S."/>
            <person name="Shiraiwa Y."/>
            <person name="Soanes D.M."/>
            <person name="van der Giezen M."/>
            <person name="Wahlund T.M."/>
            <person name="Williams B."/>
            <person name="Wilson W."/>
            <person name="Wolfe G."/>
            <person name="Wurch L.L."/>
        </authorList>
    </citation>
    <scope>NUCLEOTIDE SEQUENCE</scope>
</reference>
<protein>
    <recommendedName>
        <fullName evidence="7">Calpain catalytic domain-containing protein</fullName>
    </recommendedName>
</protein>
<reference evidence="8" key="2">
    <citation type="submission" date="2024-10" db="UniProtKB">
        <authorList>
            <consortium name="EnsemblProtists"/>
        </authorList>
    </citation>
    <scope>IDENTIFICATION</scope>
</reference>
<proteinExistence type="inferred from homology"/>
<accession>A0A0D3IS65</accession>
<evidence type="ECO:0000259" key="7">
    <source>
        <dbReference type="PROSITE" id="PS50203"/>
    </source>
</evidence>
<feature type="active site" evidence="5">
    <location>
        <position position="189"/>
    </location>
</feature>
<dbReference type="InterPro" id="IPR001300">
    <property type="entry name" value="Peptidase_C2_calpain_cat"/>
</dbReference>
<dbReference type="PaxDb" id="2903-EOD14100"/>
<evidence type="ECO:0000256" key="1">
    <source>
        <dbReference type="ARBA" id="ARBA00007623"/>
    </source>
</evidence>
<dbReference type="PANTHER" id="PTHR10183">
    <property type="entry name" value="CALPAIN"/>
    <property type="match status" value="1"/>
</dbReference>
<dbReference type="GeneID" id="17260297"/>
<dbReference type="Proteomes" id="UP000013827">
    <property type="component" value="Unassembled WGS sequence"/>
</dbReference>
<dbReference type="OMA" id="ECIDAYQ"/>
<dbReference type="HOGENOM" id="CLU_527277_0_0_1"/>
<evidence type="ECO:0000256" key="2">
    <source>
        <dbReference type="ARBA" id="ARBA00022670"/>
    </source>
</evidence>
<dbReference type="PRINTS" id="PR00704">
    <property type="entry name" value="CALPAIN"/>
</dbReference>
<keyword evidence="2" id="KW-0645">Protease</keyword>
<keyword evidence="3" id="KW-0378">Hydrolase</keyword>
<feature type="domain" description="Calpain catalytic" evidence="7">
    <location>
        <begin position="1"/>
        <end position="254"/>
    </location>
</feature>
<dbReference type="SMART" id="SM00230">
    <property type="entry name" value="CysPc"/>
    <property type="match status" value="1"/>
</dbReference>
<dbReference type="InterPro" id="IPR022684">
    <property type="entry name" value="Calpain_cysteine_protease"/>
</dbReference>
<name>A0A0D3IS65_EMIH1</name>
<dbReference type="AlphaFoldDB" id="A0A0D3IS65"/>
<evidence type="ECO:0000256" key="5">
    <source>
        <dbReference type="PIRSR" id="PIRSR622684-1"/>
    </source>
</evidence>
<dbReference type="EnsemblProtists" id="EOD14100">
    <property type="protein sequence ID" value="EOD14100"/>
    <property type="gene ID" value="EMIHUDRAFT_212097"/>
</dbReference>
<evidence type="ECO:0000313" key="8">
    <source>
        <dbReference type="EnsemblProtists" id="EOD14100"/>
    </source>
</evidence>
<feature type="active site" evidence="5">
    <location>
        <position position="164"/>
    </location>
</feature>
<dbReference type="STRING" id="2903.R1DHV2"/>
<evidence type="ECO:0000256" key="4">
    <source>
        <dbReference type="ARBA" id="ARBA00022807"/>
    </source>
</evidence>
<dbReference type="GO" id="GO:0004198">
    <property type="term" value="F:calcium-dependent cysteine-type endopeptidase activity"/>
    <property type="evidence" value="ECO:0007669"/>
    <property type="project" value="InterPro"/>
</dbReference>
<dbReference type="PROSITE" id="PS50203">
    <property type="entry name" value="CALPAIN_CAT"/>
    <property type="match status" value="1"/>
</dbReference>
<keyword evidence="4" id="KW-0788">Thiol protease</keyword>
<dbReference type="Gene3D" id="3.90.70.10">
    <property type="entry name" value="Cysteine proteinases"/>
    <property type="match status" value="1"/>
</dbReference>
<keyword evidence="9" id="KW-1185">Reference proteome</keyword>
<evidence type="ECO:0000256" key="3">
    <source>
        <dbReference type="ARBA" id="ARBA00022801"/>
    </source>
</evidence>